<protein>
    <recommendedName>
        <fullName evidence="4">Lipoprotein</fullName>
    </recommendedName>
</protein>
<dbReference type="AlphaFoldDB" id="A0A0L8BGL8"/>
<reference evidence="3" key="1">
    <citation type="submission" date="2015-07" db="EMBL/GenBank/DDBJ databases">
        <title>Whole genome sequence of an Ensifer adhaerens strain isolated from a cave pool in the Wind Cave National Park.</title>
        <authorList>
            <person name="Eng W.W.H."/>
            <person name="Gan H.M."/>
            <person name="Barton H.A."/>
            <person name="Savka M.A."/>
        </authorList>
    </citation>
    <scope>NUCLEOTIDE SEQUENCE [LARGE SCALE GENOMIC DNA]</scope>
    <source>
        <strain evidence="3">SD006</strain>
    </source>
</reference>
<dbReference type="PROSITE" id="PS51257">
    <property type="entry name" value="PROKAR_LIPOPROTEIN"/>
    <property type="match status" value="1"/>
</dbReference>
<evidence type="ECO:0000256" key="1">
    <source>
        <dbReference type="SAM" id="SignalP"/>
    </source>
</evidence>
<dbReference type="OrthoDB" id="8421154at2"/>
<dbReference type="EMBL" id="LGAP01000033">
    <property type="protein sequence ID" value="KOF13714.1"/>
    <property type="molecule type" value="Genomic_DNA"/>
</dbReference>
<gene>
    <name evidence="2" type="ORF">AC244_29855</name>
</gene>
<dbReference type="PATRIC" id="fig|106592.7.peg.5129"/>
<feature type="chain" id="PRO_5005580980" description="Lipoprotein" evidence="1">
    <location>
        <begin position="21"/>
        <end position="132"/>
    </location>
</feature>
<dbReference type="RefSeq" id="WP_053252434.1">
    <property type="nucleotide sequence ID" value="NZ_LGAP01000033.1"/>
</dbReference>
<evidence type="ECO:0000313" key="3">
    <source>
        <dbReference type="Proteomes" id="UP000037425"/>
    </source>
</evidence>
<evidence type="ECO:0008006" key="4">
    <source>
        <dbReference type="Google" id="ProtNLM"/>
    </source>
</evidence>
<dbReference type="Proteomes" id="UP000037425">
    <property type="component" value="Unassembled WGS sequence"/>
</dbReference>
<evidence type="ECO:0000313" key="2">
    <source>
        <dbReference type="EMBL" id="KOF13714.1"/>
    </source>
</evidence>
<comment type="caution">
    <text evidence="2">The sequence shown here is derived from an EMBL/GenBank/DDBJ whole genome shotgun (WGS) entry which is preliminary data.</text>
</comment>
<accession>A0A0L8BGL8</accession>
<feature type="signal peptide" evidence="1">
    <location>
        <begin position="1"/>
        <end position="20"/>
    </location>
</feature>
<organism evidence="2 3">
    <name type="scientific">Ensifer adhaerens</name>
    <name type="common">Sinorhizobium morelense</name>
    <dbReference type="NCBI Taxonomy" id="106592"/>
    <lineage>
        <taxon>Bacteria</taxon>
        <taxon>Pseudomonadati</taxon>
        <taxon>Pseudomonadota</taxon>
        <taxon>Alphaproteobacteria</taxon>
        <taxon>Hyphomicrobiales</taxon>
        <taxon>Rhizobiaceae</taxon>
        <taxon>Sinorhizobium/Ensifer group</taxon>
        <taxon>Ensifer</taxon>
    </lineage>
</organism>
<keyword evidence="1" id="KW-0732">Signal</keyword>
<proteinExistence type="predicted"/>
<name>A0A0L8BGL8_ENSAD</name>
<sequence length="132" mass="14189">MRRVLLGLALALAGSSSALSACNDGLLTISTWSIKPIDSHMNELSFTVRSSAAKGIRMLDAQLGFTDRLGATIGPLVIDRDIAIPARGSFTDTRVWGPFTIERLLKVNAEDITAHACVHAVVYDDGSKETFE</sequence>